<protein>
    <submittedName>
        <fullName evidence="2">Uncharacterized protein</fullName>
    </submittedName>
</protein>
<dbReference type="Gene3D" id="1.50.10.20">
    <property type="match status" value="1"/>
</dbReference>
<organism evidence="2 3">
    <name type="scientific">Escallonia herrerae</name>
    <dbReference type="NCBI Taxonomy" id="1293975"/>
    <lineage>
        <taxon>Eukaryota</taxon>
        <taxon>Viridiplantae</taxon>
        <taxon>Streptophyta</taxon>
        <taxon>Embryophyta</taxon>
        <taxon>Tracheophyta</taxon>
        <taxon>Spermatophyta</taxon>
        <taxon>Magnoliopsida</taxon>
        <taxon>eudicotyledons</taxon>
        <taxon>Gunneridae</taxon>
        <taxon>Pentapetalae</taxon>
        <taxon>asterids</taxon>
        <taxon>campanulids</taxon>
        <taxon>Escalloniales</taxon>
        <taxon>Escalloniaceae</taxon>
        <taxon>Escallonia</taxon>
    </lineage>
</organism>
<evidence type="ECO:0000313" key="3">
    <source>
        <dbReference type="Proteomes" id="UP001188597"/>
    </source>
</evidence>
<accession>A0AA88WD13</accession>
<gene>
    <name evidence="2" type="ORF">RJ639_043446</name>
</gene>
<dbReference type="PANTHER" id="PTHR11764:SF19">
    <property type="entry name" value="TERPENE CYCLASE_MUTASE FAMILY MEMBER"/>
    <property type="match status" value="1"/>
</dbReference>
<keyword evidence="1" id="KW-0472">Membrane</keyword>
<dbReference type="InterPro" id="IPR018333">
    <property type="entry name" value="Squalene_cyclase"/>
</dbReference>
<dbReference type="InterPro" id="IPR008930">
    <property type="entry name" value="Terpenoid_cyclase/PrenylTrfase"/>
</dbReference>
<sequence>MNGQAATQCHPSFGFFLTSFPFIQVLCLIATWVEDPNSEAYKRHLGRIPDYFWLAEDGMKLQVAVIPLQA</sequence>
<dbReference type="Proteomes" id="UP001188597">
    <property type="component" value="Unassembled WGS sequence"/>
</dbReference>
<keyword evidence="1" id="KW-1133">Transmembrane helix</keyword>
<dbReference type="PANTHER" id="PTHR11764">
    <property type="entry name" value="TERPENE CYCLASE/MUTASE FAMILY MEMBER"/>
    <property type="match status" value="1"/>
</dbReference>
<dbReference type="GO" id="GO:0016104">
    <property type="term" value="P:triterpenoid biosynthetic process"/>
    <property type="evidence" value="ECO:0007669"/>
    <property type="project" value="InterPro"/>
</dbReference>
<dbReference type="GO" id="GO:0016866">
    <property type="term" value="F:intramolecular transferase activity"/>
    <property type="evidence" value="ECO:0007669"/>
    <property type="project" value="InterPro"/>
</dbReference>
<reference evidence="2" key="1">
    <citation type="submission" date="2022-12" db="EMBL/GenBank/DDBJ databases">
        <title>Draft genome assemblies for two species of Escallonia (Escalloniales).</title>
        <authorList>
            <person name="Chanderbali A."/>
            <person name="Dervinis C."/>
            <person name="Anghel I."/>
            <person name="Soltis D."/>
            <person name="Soltis P."/>
            <person name="Zapata F."/>
        </authorList>
    </citation>
    <scope>NUCLEOTIDE SEQUENCE</scope>
    <source>
        <strain evidence="2">UCBG64.0493</strain>
        <tissue evidence="2">Leaf</tissue>
    </source>
</reference>
<dbReference type="AlphaFoldDB" id="A0AA88WD13"/>
<feature type="transmembrane region" description="Helical" evidence="1">
    <location>
        <begin position="12"/>
        <end position="33"/>
    </location>
</feature>
<proteinExistence type="predicted"/>
<name>A0AA88WD13_9ASTE</name>
<comment type="caution">
    <text evidence="2">The sequence shown here is derived from an EMBL/GenBank/DDBJ whole genome shotgun (WGS) entry which is preliminary data.</text>
</comment>
<evidence type="ECO:0000313" key="2">
    <source>
        <dbReference type="EMBL" id="KAK3023365.1"/>
    </source>
</evidence>
<dbReference type="SUPFAM" id="SSF48239">
    <property type="entry name" value="Terpenoid cyclases/Protein prenyltransferases"/>
    <property type="match status" value="1"/>
</dbReference>
<dbReference type="GO" id="GO:0005811">
    <property type="term" value="C:lipid droplet"/>
    <property type="evidence" value="ECO:0007669"/>
    <property type="project" value="InterPro"/>
</dbReference>
<evidence type="ECO:0000256" key="1">
    <source>
        <dbReference type="SAM" id="Phobius"/>
    </source>
</evidence>
<keyword evidence="1" id="KW-0812">Transmembrane</keyword>
<dbReference type="EMBL" id="JAVXUP010000660">
    <property type="protein sequence ID" value="KAK3023365.1"/>
    <property type="molecule type" value="Genomic_DNA"/>
</dbReference>
<keyword evidence="3" id="KW-1185">Reference proteome</keyword>